<keyword evidence="2" id="KW-1185">Reference proteome</keyword>
<proteinExistence type="predicted"/>
<gene>
    <name evidence="1" type="ORF">MJG53_001175</name>
</gene>
<evidence type="ECO:0000313" key="1">
    <source>
        <dbReference type="EMBL" id="KAI4590126.1"/>
    </source>
</evidence>
<protein>
    <submittedName>
        <fullName evidence="1">Uncharacterized protein</fullName>
    </submittedName>
</protein>
<name>A0ACB9VK65_9CETA</name>
<comment type="caution">
    <text evidence="1">The sequence shown here is derived from an EMBL/GenBank/DDBJ whole genome shotgun (WGS) entry which is preliminary data.</text>
</comment>
<feature type="non-terminal residue" evidence="1">
    <location>
        <position position="1"/>
    </location>
</feature>
<reference evidence="1" key="1">
    <citation type="submission" date="2022-03" db="EMBL/GenBank/DDBJ databases">
        <title>Genomic analyses of argali, domestic sheep and their hybrids provide insights into chromosomal evolution, heterosis and genetic basis of agronomic traits.</title>
        <authorList>
            <person name="Li M."/>
        </authorList>
    </citation>
    <scope>NUCLEOTIDE SEQUENCE</scope>
    <source>
        <strain evidence="1">F1 hybrid</strain>
    </source>
</reference>
<sequence>KAPRDNRRVSPRRKLGRRPEERRVQLLGREQGLSSAALSLRSLQRSRSSNRHRPRTEPDPPRQGRRHPAATSRADLRRFRLRGSCL</sequence>
<accession>A0ACB9VK65</accession>
<evidence type="ECO:0000313" key="2">
    <source>
        <dbReference type="Proteomes" id="UP001057279"/>
    </source>
</evidence>
<organism evidence="1 2">
    <name type="scientific">Ovis ammon polii x Ovis aries</name>
    <dbReference type="NCBI Taxonomy" id="2918886"/>
    <lineage>
        <taxon>Eukaryota</taxon>
        <taxon>Metazoa</taxon>
        <taxon>Chordata</taxon>
        <taxon>Craniata</taxon>
        <taxon>Vertebrata</taxon>
        <taxon>Euteleostomi</taxon>
        <taxon>Mammalia</taxon>
        <taxon>Eutheria</taxon>
        <taxon>Laurasiatheria</taxon>
        <taxon>Artiodactyla</taxon>
        <taxon>Ruminantia</taxon>
        <taxon>Pecora</taxon>
        <taxon>Bovidae</taxon>
        <taxon>Caprinae</taxon>
        <taxon>Ovis</taxon>
    </lineage>
</organism>
<dbReference type="EMBL" id="CM043026">
    <property type="protein sequence ID" value="KAI4590126.1"/>
    <property type="molecule type" value="Genomic_DNA"/>
</dbReference>
<dbReference type="Proteomes" id="UP001057279">
    <property type="component" value="Linkage Group LG01"/>
</dbReference>